<feature type="transmembrane region" description="Helical" evidence="1">
    <location>
        <begin position="59"/>
        <end position="82"/>
    </location>
</feature>
<sequence>MLYAEDFRSIARRALKGKWGLAVGTGFVAGLLGAGANLGSSTSFRYNDMERYADSNFGIISTSFFSIFFTFIGIYLIIIFLLGGVIQLGYCRFNLNLVHGTEPRFADLFTKFDIFWKAFGMQLLVAIYTILWSLLLIIPGIIASISYAMTPYILEENPSLGINEAIKQSKIMMYGNKWRFFCLGLSFIGWIILSAFTLGIGFLWLNPYVSAAYAAFYDDVSGKNITSERNDRQDDRIG</sequence>
<feature type="transmembrane region" description="Helical" evidence="1">
    <location>
        <begin position="123"/>
        <end position="149"/>
    </location>
</feature>
<keyword evidence="1" id="KW-1133">Transmembrane helix</keyword>
<dbReference type="PANTHER" id="PTHR40076:SF1">
    <property type="entry name" value="MEMBRANE PROTEIN"/>
    <property type="match status" value="1"/>
</dbReference>
<dbReference type="PANTHER" id="PTHR40076">
    <property type="entry name" value="MEMBRANE PROTEIN-RELATED"/>
    <property type="match status" value="1"/>
</dbReference>
<proteinExistence type="predicted"/>
<dbReference type="EMBL" id="CP048000">
    <property type="protein sequence ID" value="QHQ60766.1"/>
    <property type="molecule type" value="Genomic_DNA"/>
</dbReference>
<feature type="transmembrane region" description="Helical" evidence="1">
    <location>
        <begin position="178"/>
        <end position="205"/>
    </location>
</feature>
<reference evidence="2 3" key="1">
    <citation type="submission" date="2020-01" db="EMBL/GenBank/DDBJ databases">
        <title>Genome analysis of Anaerocolumna sp. CBA3638.</title>
        <authorList>
            <person name="Kim J."/>
            <person name="Roh S.W."/>
        </authorList>
    </citation>
    <scope>NUCLEOTIDE SEQUENCE [LARGE SCALE GENOMIC DNA]</scope>
    <source>
        <strain evidence="2 3">CBA3638</strain>
    </source>
</reference>
<dbReference type="RefSeq" id="WP_161837598.1">
    <property type="nucleotide sequence ID" value="NZ_CP048000.1"/>
</dbReference>
<keyword evidence="3" id="KW-1185">Reference proteome</keyword>
<accession>A0A6P1TLI0</accession>
<dbReference type="Proteomes" id="UP000464314">
    <property type="component" value="Chromosome"/>
</dbReference>
<feature type="transmembrane region" description="Helical" evidence="1">
    <location>
        <begin position="21"/>
        <end position="39"/>
    </location>
</feature>
<dbReference type="KEGG" id="anr:Ana3638_08265"/>
<organism evidence="2 3">
    <name type="scientific">Anaerocolumna sedimenticola</name>
    <dbReference type="NCBI Taxonomy" id="2696063"/>
    <lineage>
        <taxon>Bacteria</taxon>
        <taxon>Bacillati</taxon>
        <taxon>Bacillota</taxon>
        <taxon>Clostridia</taxon>
        <taxon>Lachnospirales</taxon>
        <taxon>Lachnospiraceae</taxon>
        <taxon>Anaerocolumna</taxon>
    </lineage>
</organism>
<name>A0A6P1TLI0_9FIRM</name>
<evidence type="ECO:0000256" key="1">
    <source>
        <dbReference type="SAM" id="Phobius"/>
    </source>
</evidence>
<gene>
    <name evidence="2" type="ORF">Ana3638_08265</name>
</gene>
<evidence type="ECO:0000313" key="3">
    <source>
        <dbReference type="Proteomes" id="UP000464314"/>
    </source>
</evidence>
<dbReference type="AlphaFoldDB" id="A0A6P1TLI0"/>
<evidence type="ECO:0000313" key="2">
    <source>
        <dbReference type="EMBL" id="QHQ60766.1"/>
    </source>
</evidence>
<dbReference type="Pfam" id="PF06161">
    <property type="entry name" value="DUF975"/>
    <property type="match status" value="1"/>
</dbReference>
<keyword evidence="1" id="KW-0472">Membrane</keyword>
<protein>
    <submittedName>
        <fullName evidence="2">DUF975 family protein</fullName>
    </submittedName>
</protein>
<keyword evidence="1" id="KW-0812">Transmembrane</keyword>
<dbReference type="InterPro" id="IPR010380">
    <property type="entry name" value="DUF975"/>
</dbReference>